<organism evidence="2 3">
    <name type="scientific">Methylocella silvestris</name>
    <dbReference type="NCBI Taxonomy" id="199596"/>
    <lineage>
        <taxon>Bacteria</taxon>
        <taxon>Pseudomonadati</taxon>
        <taxon>Pseudomonadota</taxon>
        <taxon>Alphaproteobacteria</taxon>
        <taxon>Hyphomicrobiales</taxon>
        <taxon>Beijerinckiaceae</taxon>
        <taxon>Methylocella</taxon>
    </lineage>
</organism>
<proteinExistence type="predicted"/>
<feature type="transmembrane region" description="Helical" evidence="1">
    <location>
        <begin position="27"/>
        <end position="47"/>
    </location>
</feature>
<keyword evidence="1" id="KW-1133">Transmembrane helix</keyword>
<dbReference type="EMBL" id="PDZR01000012">
    <property type="protein sequence ID" value="PNG25781.1"/>
    <property type="molecule type" value="Genomic_DNA"/>
</dbReference>
<comment type="caution">
    <text evidence="2">The sequence shown here is derived from an EMBL/GenBank/DDBJ whole genome shotgun (WGS) entry which is preliminary data.</text>
</comment>
<sequence>MSFDQIAIAMSRALPQKAAEGNSLAQIVRLGAIVVIAALSIATAAVLREKPGDATQLSLAALSASAR</sequence>
<dbReference type="OrthoDB" id="10004484at2"/>
<keyword evidence="1" id="KW-0812">Transmembrane</keyword>
<accession>A0A2J7TG73</accession>
<protein>
    <submittedName>
        <fullName evidence="2">Uncharacterized protein</fullName>
    </submittedName>
</protein>
<name>A0A2J7TG73_METSI</name>
<dbReference type="RefSeq" id="WP_102843935.1">
    <property type="nucleotide sequence ID" value="NZ_PDZR01000012.1"/>
</dbReference>
<evidence type="ECO:0000313" key="2">
    <source>
        <dbReference type="EMBL" id="PNG25781.1"/>
    </source>
</evidence>
<evidence type="ECO:0000313" key="3">
    <source>
        <dbReference type="Proteomes" id="UP000236286"/>
    </source>
</evidence>
<keyword evidence="1" id="KW-0472">Membrane</keyword>
<evidence type="ECO:0000256" key="1">
    <source>
        <dbReference type="SAM" id="Phobius"/>
    </source>
</evidence>
<gene>
    <name evidence="2" type="ORF">CR492_11745</name>
</gene>
<dbReference type="AlphaFoldDB" id="A0A2J7TG73"/>
<dbReference type="Proteomes" id="UP000236286">
    <property type="component" value="Unassembled WGS sequence"/>
</dbReference>
<reference evidence="2 3" key="1">
    <citation type="submission" date="2017-10" db="EMBL/GenBank/DDBJ databases">
        <title>Genome announcement of Methylocella silvestris TVC from permafrost.</title>
        <authorList>
            <person name="Wang J."/>
            <person name="Geng K."/>
            <person name="Ul-Haque F."/>
            <person name="Crombie A.T."/>
            <person name="Street L.E."/>
            <person name="Wookey P.A."/>
            <person name="Murrell J.C."/>
            <person name="Pratscher J."/>
        </authorList>
    </citation>
    <scope>NUCLEOTIDE SEQUENCE [LARGE SCALE GENOMIC DNA]</scope>
    <source>
        <strain evidence="2 3">TVC</strain>
    </source>
</reference>